<feature type="domain" description="CHAD" evidence="1">
    <location>
        <begin position="24"/>
        <end position="226"/>
    </location>
</feature>
<name>A0ABT5VW39_9BACT</name>
<dbReference type="InterPro" id="IPR007899">
    <property type="entry name" value="CHAD_dom"/>
</dbReference>
<dbReference type="Pfam" id="PF05235">
    <property type="entry name" value="CHAD"/>
    <property type="match status" value="1"/>
</dbReference>
<dbReference type="Gene3D" id="1.40.20.10">
    <property type="entry name" value="CHAD domain"/>
    <property type="match status" value="1"/>
</dbReference>
<organism evidence="2 3">
    <name type="scientific">Paralabilibaculum antarcticum</name>
    <dbReference type="NCBI Taxonomy" id="2912572"/>
    <lineage>
        <taxon>Bacteria</taxon>
        <taxon>Pseudomonadati</taxon>
        <taxon>Bacteroidota</taxon>
        <taxon>Bacteroidia</taxon>
        <taxon>Marinilabiliales</taxon>
        <taxon>Marinifilaceae</taxon>
        <taxon>Paralabilibaculum</taxon>
    </lineage>
</organism>
<dbReference type="InterPro" id="IPR038186">
    <property type="entry name" value="CHAD_dom_sf"/>
</dbReference>
<comment type="caution">
    <text evidence="2">The sequence shown here is derived from an EMBL/GenBank/DDBJ whole genome shotgun (WGS) entry which is preliminary data.</text>
</comment>
<evidence type="ECO:0000313" key="3">
    <source>
        <dbReference type="Proteomes" id="UP001528920"/>
    </source>
</evidence>
<evidence type="ECO:0000259" key="1">
    <source>
        <dbReference type="Pfam" id="PF05235"/>
    </source>
</evidence>
<keyword evidence="3" id="KW-1185">Reference proteome</keyword>
<accession>A0ABT5VW39</accession>
<dbReference type="EMBL" id="JAKJSC010000005">
    <property type="protein sequence ID" value="MDE5419617.1"/>
    <property type="molecule type" value="Genomic_DNA"/>
</dbReference>
<protein>
    <submittedName>
        <fullName evidence="2">CHAD domain-containing protein</fullName>
    </submittedName>
</protein>
<reference evidence="2 3" key="1">
    <citation type="submission" date="2022-01" db="EMBL/GenBank/DDBJ databases">
        <title>Labilibaculum sp. nov, a marine bacterium isolated from Antarctica.</title>
        <authorList>
            <person name="Dai W."/>
        </authorList>
    </citation>
    <scope>NUCLEOTIDE SEQUENCE [LARGE SCALE GENOMIC DNA]</scope>
    <source>
        <strain evidence="2 3">DW002</strain>
    </source>
</reference>
<dbReference type="RefSeq" id="WP_275110947.1">
    <property type="nucleotide sequence ID" value="NZ_JAKJSC010000005.1"/>
</dbReference>
<evidence type="ECO:0000313" key="2">
    <source>
        <dbReference type="EMBL" id="MDE5419617.1"/>
    </source>
</evidence>
<proteinExistence type="predicted"/>
<gene>
    <name evidence="2" type="ORF">L3049_16620</name>
</gene>
<sequence length="273" mass="32262">MKKGNTNLSGYYREKFDSFLIYLSVLKDLKQDDVHRFRVSVKNIKSLLLLVEEMDSNTEEGLQMQKQLNKLFKYAGSLRTVQISTDLLKESSFEIDPEIFQYLETQKENAIQKLVKQIHQFNIPKFKKRAMQICIAIDQMDFSTIKDLTDRIIHDELEIVRKLFNSSHGEDYHHEIRKLLKIVKGLHHLILSNGEDEDRQIAVEIVNQTESSLGHWHDYKVLDDYLTCMESEFSRTDIKRLIKSIKNRNTKIKLELKNKSDKLLRENFRSINN</sequence>
<dbReference type="Proteomes" id="UP001528920">
    <property type="component" value="Unassembled WGS sequence"/>
</dbReference>